<comment type="similarity">
    <text evidence="1 6">Belongs to the carotenoid oxygenase family.</text>
</comment>
<sequence length="481" mass="54070">MRFEATVEDCVTTFGEIPKQLCGGFYRAGPTFKRPTRQGGNGLLAMDGMVQGLVFENGRADFRNRWVRTPKYLLEERHGEGMFDWGDGDRTDWRNIGFGPARRDRFSRGVPQGTSNINCFPFAGEILASGEQGSPPVALDPITLETGGIVGWSPQLARGIFEQAGFGDAAFTAHPKWDSATGTLYGWSYSNHAPYVTVYVVRPDGTVISRDLADAPYSSEVHDMWLTPEWIILPFQGFVFDPDRVARDLPVHGWDPQLPTVLALVPRDDVEHGEIRWITAEIEPQYIMHTLSANTVGSTLVLDAPIFDRPPFPLDIDKFEGEDIALFFNLARSTLGRWSVDLDTGSVKSELLDDRPCELPKVDERFYGRGHRWGYLIGGDARGNGMRMHSLVVRDIESGHEQEYRLRHERPALVMEPTFVPRTPDAPEGDGYLMVPVSRWTENLGEYVIFDTHDIAAGPVCRIEIPFLLGFTPHGHWMDFR</sequence>
<evidence type="ECO:0000256" key="3">
    <source>
        <dbReference type="ARBA" id="ARBA00023002"/>
    </source>
</evidence>
<dbReference type="PANTHER" id="PTHR10543">
    <property type="entry name" value="BETA-CAROTENE DIOXYGENASE"/>
    <property type="match status" value="1"/>
</dbReference>
<evidence type="ECO:0000256" key="5">
    <source>
        <dbReference type="PIRSR" id="PIRSR604294-1"/>
    </source>
</evidence>
<dbReference type="AlphaFoldDB" id="A0A7K1UTI6"/>
<evidence type="ECO:0000313" key="8">
    <source>
        <dbReference type="Proteomes" id="UP000466794"/>
    </source>
</evidence>
<keyword evidence="6" id="KW-0223">Dioxygenase</keyword>
<evidence type="ECO:0000256" key="1">
    <source>
        <dbReference type="ARBA" id="ARBA00006787"/>
    </source>
</evidence>
<comment type="caution">
    <text evidence="7">The sequence shown here is derived from an EMBL/GenBank/DDBJ whole genome shotgun (WGS) entry which is preliminary data.</text>
</comment>
<keyword evidence="3 6" id="KW-0560">Oxidoreductase</keyword>
<dbReference type="GO" id="GO:0010436">
    <property type="term" value="F:carotenoid dioxygenase activity"/>
    <property type="evidence" value="ECO:0007669"/>
    <property type="project" value="TreeGrafter"/>
</dbReference>
<proteinExistence type="inferred from homology"/>
<dbReference type="Pfam" id="PF03055">
    <property type="entry name" value="RPE65"/>
    <property type="match status" value="1"/>
</dbReference>
<dbReference type="GO" id="GO:0046872">
    <property type="term" value="F:metal ion binding"/>
    <property type="evidence" value="ECO:0007669"/>
    <property type="project" value="UniProtKB-KW"/>
</dbReference>
<feature type="binding site" evidence="5">
    <location>
        <position position="474"/>
    </location>
    <ligand>
        <name>Fe cation</name>
        <dbReference type="ChEBI" id="CHEBI:24875"/>
        <note>catalytic</note>
    </ligand>
</feature>
<comment type="cofactor">
    <cofactor evidence="5 6">
        <name>Fe(2+)</name>
        <dbReference type="ChEBI" id="CHEBI:29033"/>
    </cofactor>
    <text evidence="5 6">Binds 1 Fe(2+) ion per subunit.</text>
</comment>
<name>A0A7K1UTI6_9NOCA</name>
<dbReference type="PANTHER" id="PTHR10543:SF89">
    <property type="entry name" value="CAROTENOID 9,10(9',10')-CLEAVAGE DIOXYGENASE 1"/>
    <property type="match status" value="1"/>
</dbReference>
<dbReference type="EC" id="1.13.11.-" evidence="6"/>
<feature type="binding site" evidence="5">
    <location>
        <position position="289"/>
    </location>
    <ligand>
        <name>Fe cation</name>
        <dbReference type="ChEBI" id="CHEBI:24875"/>
        <note>catalytic</note>
    </ligand>
</feature>
<evidence type="ECO:0000256" key="6">
    <source>
        <dbReference type="RuleBase" id="RU364048"/>
    </source>
</evidence>
<accession>A0A7K1UTI6</accession>
<dbReference type="InterPro" id="IPR004294">
    <property type="entry name" value="Carotenoid_Oase"/>
</dbReference>
<evidence type="ECO:0000313" key="7">
    <source>
        <dbReference type="EMBL" id="MVU77591.1"/>
    </source>
</evidence>
<keyword evidence="8" id="KW-1185">Reference proteome</keyword>
<dbReference type="GO" id="GO:0016121">
    <property type="term" value="P:carotene catabolic process"/>
    <property type="evidence" value="ECO:0007669"/>
    <property type="project" value="TreeGrafter"/>
</dbReference>
<gene>
    <name evidence="7" type="ORF">GPX89_10105</name>
</gene>
<evidence type="ECO:0000256" key="4">
    <source>
        <dbReference type="ARBA" id="ARBA00023004"/>
    </source>
</evidence>
<evidence type="ECO:0000256" key="2">
    <source>
        <dbReference type="ARBA" id="ARBA00022723"/>
    </source>
</evidence>
<protein>
    <recommendedName>
        <fullName evidence="6">Dioxygenase</fullName>
        <ecNumber evidence="6">1.13.11.-</ecNumber>
    </recommendedName>
</protein>
<organism evidence="7 8">
    <name type="scientific">Nocardia terrae</name>
    <dbReference type="NCBI Taxonomy" id="2675851"/>
    <lineage>
        <taxon>Bacteria</taxon>
        <taxon>Bacillati</taxon>
        <taxon>Actinomycetota</taxon>
        <taxon>Actinomycetes</taxon>
        <taxon>Mycobacteriales</taxon>
        <taxon>Nocardiaceae</taxon>
        <taxon>Nocardia</taxon>
    </lineage>
</organism>
<keyword evidence="2 5" id="KW-0479">Metal-binding</keyword>
<keyword evidence="4 5" id="KW-0408">Iron</keyword>
<feature type="binding site" evidence="5">
    <location>
        <position position="174"/>
    </location>
    <ligand>
        <name>Fe cation</name>
        <dbReference type="ChEBI" id="CHEBI:24875"/>
        <note>catalytic</note>
    </ligand>
</feature>
<dbReference type="Proteomes" id="UP000466794">
    <property type="component" value="Unassembled WGS sequence"/>
</dbReference>
<dbReference type="EMBL" id="WRPP01000002">
    <property type="protein sequence ID" value="MVU77591.1"/>
    <property type="molecule type" value="Genomic_DNA"/>
</dbReference>
<reference evidence="7 8" key="1">
    <citation type="submission" date="2019-12" db="EMBL/GenBank/DDBJ databases">
        <title>Nocardia sp. nov. ET3-3 isolated from soil.</title>
        <authorList>
            <person name="Kanchanasin P."/>
            <person name="Tanasupawat S."/>
            <person name="Yuki M."/>
            <person name="Kudo T."/>
        </authorList>
    </citation>
    <scope>NUCLEOTIDE SEQUENCE [LARGE SCALE GENOMIC DNA]</scope>
    <source>
        <strain evidence="7 8">ET3-3</strain>
    </source>
</reference>
<feature type="binding site" evidence="5">
    <location>
        <position position="222"/>
    </location>
    <ligand>
        <name>Fe cation</name>
        <dbReference type="ChEBI" id="CHEBI:24875"/>
        <note>catalytic</note>
    </ligand>
</feature>